<dbReference type="EMBL" id="JBFNXQ010000036">
    <property type="protein sequence ID" value="MEX5719277.1"/>
    <property type="molecule type" value="Genomic_DNA"/>
</dbReference>
<dbReference type="RefSeq" id="WP_369206953.1">
    <property type="nucleotide sequence ID" value="NZ_JBFNXQ010000036.1"/>
</dbReference>
<name>A0ABV3XFX5_9ACTN</name>
<accession>A0ABV3XFX5</accession>
<protein>
    <submittedName>
        <fullName evidence="2">Uncharacterized protein</fullName>
    </submittedName>
</protein>
<reference evidence="2 3" key="1">
    <citation type="submission" date="2024-06" db="EMBL/GenBank/DDBJ databases">
        <title>Draft genome sequence of Geodermatophilus badlandi, a novel member of the Geodermatophilaceae isolated from badland sedimentary rocks in the Red desert, Wyoming, USA.</title>
        <authorList>
            <person name="Ben Tekaya S."/>
            <person name="Nouioui I."/>
            <person name="Flores G.M."/>
            <person name="Shaal M.N."/>
            <person name="Bredoire F."/>
            <person name="Basile F."/>
            <person name="Van Diepen L."/>
            <person name="Ward N.L."/>
        </authorList>
    </citation>
    <scope>NUCLEOTIDE SEQUENCE [LARGE SCALE GENOMIC DNA]</scope>
    <source>
        <strain evidence="2 3">WL48A</strain>
    </source>
</reference>
<proteinExistence type="predicted"/>
<evidence type="ECO:0000256" key="1">
    <source>
        <dbReference type="SAM" id="MobiDB-lite"/>
    </source>
</evidence>
<keyword evidence="3" id="KW-1185">Reference proteome</keyword>
<organism evidence="2 3">
    <name type="scientific">Geodermatophilus maliterrae</name>
    <dbReference type="NCBI Taxonomy" id="3162531"/>
    <lineage>
        <taxon>Bacteria</taxon>
        <taxon>Bacillati</taxon>
        <taxon>Actinomycetota</taxon>
        <taxon>Actinomycetes</taxon>
        <taxon>Geodermatophilales</taxon>
        <taxon>Geodermatophilaceae</taxon>
        <taxon>Geodermatophilus</taxon>
    </lineage>
</organism>
<feature type="region of interest" description="Disordered" evidence="1">
    <location>
        <begin position="1"/>
        <end position="37"/>
    </location>
</feature>
<evidence type="ECO:0000313" key="2">
    <source>
        <dbReference type="EMBL" id="MEX5719277.1"/>
    </source>
</evidence>
<comment type="caution">
    <text evidence="2">The sequence shown here is derived from an EMBL/GenBank/DDBJ whole genome shotgun (WGS) entry which is preliminary data.</text>
</comment>
<dbReference type="Proteomes" id="UP001560045">
    <property type="component" value="Unassembled WGS sequence"/>
</dbReference>
<evidence type="ECO:0000313" key="3">
    <source>
        <dbReference type="Proteomes" id="UP001560045"/>
    </source>
</evidence>
<gene>
    <name evidence="2" type="ORF">ABQ292_12980</name>
</gene>
<sequence length="93" mass="9922">MTTPSGGTGPDDAAARERRRATRAWIRTHHPDVGGDPAVFAAGLAALRAGRPPDAGPPGATVPRPRVTVVRSRGPRAWLRRLLGPRRPARTLH</sequence>
<feature type="compositionally biased region" description="Basic residues" evidence="1">
    <location>
        <begin position="17"/>
        <end position="28"/>
    </location>
</feature>